<name>A0A0A9G9F0_ARUDO</name>
<evidence type="ECO:0000256" key="1">
    <source>
        <dbReference type="SAM" id="MobiDB-lite"/>
    </source>
</evidence>
<protein>
    <submittedName>
        <fullName evidence="2">Uncharacterized protein</fullName>
    </submittedName>
</protein>
<proteinExistence type="predicted"/>
<organism evidence="2">
    <name type="scientific">Arundo donax</name>
    <name type="common">Giant reed</name>
    <name type="synonym">Donax arundinaceus</name>
    <dbReference type="NCBI Taxonomy" id="35708"/>
    <lineage>
        <taxon>Eukaryota</taxon>
        <taxon>Viridiplantae</taxon>
        <taxon>Streptophyta</taxon>
        <taxon>Embryophyta</taxon>
        <taxon>Tracheophyta</taxon>
        <taxon>Spermatophyta</taxon>
        <taxon>Magnoliopsida</taxon>
        <taxon>Liliopsida</taxon>
        <taxon>Poales</taxon>
        <taxon>Poaceae</taxon>
        <taxon>PACMAD clade</taxon>
        <taxon>Arundinoideae</taxon>
        <taxon>Arundineae</taxon>
        <taxon>Arundo</taxon>
    </lineage>
</organism>
<reference evidence="2" key="2">
    <citation type="journal article" date="2015" name="Data Brief">
        <title>Shoot transcriptome of the giant reed, Arundo donax.</title>
        <authorList>
            <person name="Barrero R.A."/>
            <person name="Guerrero F.D."/>
            <person name="Moolhuijzen P."/>
            <person name="Goolsby J.A."/>
            <person name="Tidwell J."/>
            <person name="Bellgard S.E."/>
            <person name="Bellgard M.I."/>
        </authorList>
    </citation>
    <scope>NUCLEOTIDE SEQUENCE</scope>
    <source>
        <tissue evidence="2">Shoot tissue taken approximately 20 cm above the soil surface</tissue>
    </source>
</reference>
<reference evidence="2" key="1">
    <citation type="submission" date="2014-09" db="EMBL/GenBank/DDBJ databases">
        <authorList>
            <person name="Magalhaes I.L.F."/>
            <person name="Oliveira U."/>
            <person name="Santos F.R."/>
            <person name="Vidigal T.H.D.A."/>
            <person name="Brescovit A.D."/>
            <person name="Santos A.J."/>
        </authorList>
    </citation>
    <scope>NUCLEOTIDE SEQUENCE</scope>
    <source>
        <tissue evidence="2">Shoot tissue taken approximately 20 cm above the soil surface</tissue>
    </source>
</reference>
<dbReference type="AlphaFoldDB" id="A0A0A9G9F0"/>
<feature type="region of interest" description="Disordered" evidence="1">
    <location>
        <begin position="37"/>
        <end position="56"/>
    </location>
</feature>
<sequence>MLELPFSLPTSGGIPSNSLKSVVKQPKLDVQWRRREASIGAQSHHACNEERPRDFS</sequence>
<feature type="compositionally biased region" description="Basic and acidic residues" evidence="1">
    <location>
        <begin position="46"/>
        <end position="56"/>
    </location>
</feature>
<evidence type="ECO:0000313" key="2">
    <source>
        <dbReference type="EMBL" id="JAE21710.1"/>
    </source>
</evidence>
<accession>A0A0A9G9F0</accession>
<dbReference type="EMBL" id="GBRH01176186">
    <property type="protein sequence ID" value="JAE21710.1"/>
    <property type="molecule type" value="Transcribed_RNA"/>
</dbReference>